<dbReference type="GO" id="GO:0005829">
    <property type="term" value="C:cytosol"/>
    <property type="evidence" value="ECO:0007669"/>
    <property type="project" value="TreeGrafter"/>
</dbReference>
<proteinExistence type="predicted"/>
<dbReference type="PROSITE" id="PS50042">
    <property type="entry name" value="CNMP_BINDING_3"/>
    <property type="match status" value="1"/>
</dbReference>
<dbReference type="GO" id="GO:0003677">
    <property type="term" value="F:DNA binding"/>
    <property type="evidence" value="ECO:0007669"/>
    <property type="project" value="UniProtKB-KW"/>
</dbReference>
<dbReference type="AlphaFoldDB" id="A0A6M0QBW2"/>
<keyword evidence="2" id="KW-0238">DNA-binding</keyword>
<keyword evidence="8" id="KW-1185">Reference proteome</keyword>
<name>A0A6M0QBW2_9BACI</name>
<dbReference type="InterPro" id="IPR018490">
    <property type="entry name" value="cNMP-bd_dom_sf"/>
</dbReference>
<feature type="domain" description="Cyclic nucleotide-binding" evidence="5">
    <location>
        <begin position="12"/>
        <end position="115"/>
    </location>
</feature>
<dbReference type="SMART" id="SM00419">
    <property type="entry name" value="HTH_CRP"/>
    <property type="match status" value="1"/>
</dbReference>
<evidence type="ECO:0000256" key="1">
    <source>
        <dbReference type="ARBA" id="ARBA00023015"/>
    </source>
</evidence>
<evidence type="ECO:0000259" key="6">
    <source>
        <dbReference type="PROSITE" id="PS51063"/>
    </source>
</evidence>
<keyword evidence="3" id="KW-0010">Activator</keyword>
<evidence type="ECO:0000313" key="7">
    <source>
        <dbReference type="EMBL" id="NEY73757.1"/>
    </source>
</evidence>
<dbReference type="InterPro" id="IPR036390">
    <property type="entry name" value="WH_DNA-bd_sf"/>
</dbReference>
<dbReference type="PANTHER" id="PTHR24567:SF74">
    <property type="entry name" value="HTH-TYPE TRANSCRIPTIONAL REGULATOR ARCR"/>
    <property type="match status" value="1"/>
</dbReference>
<feature type="domain" description="HTH crp-type" evidence="6">
    <location>
        <begin position="146"/>
        <end position="219"/>
    </location>
</feature>
<dbReference type="SUPFAM" id="SSF51206">
    <property type="entry name" value="cAMP-binding domain-like"/>
    <property type="match status" value="1"/>
</dbReference>
<dbReference type="Pfam" id="PF00027">
    <property type="entry name" value="cNMP_binding"/>
    <property type="match status" value="1"/>
</dbReference>
<gene>
    <name evidence="7" type="ORF">G4D63_18745</name>
</gene>
<dbReference type="InterPro" id="IPR000595">
    <property type="entry name" value="cNMP-bd_dom"/>
</dbReference>
<dbReference type="InterPro" id="IPR036388">
    <property type="entry name" value="WH-like_DNA-bd_sf"/>
</dbReference>
<dbReference type="InterPro" id="IPR012318">
    <property type="entry name" value="HTH_CRP"/>
</dbReference>
<dbReference type="InterPro" id="IPR050397">
    <property type="entry name" value="Env_Response_Regulators"/>
</dbReference>
<dbReference type="SMART" id="SM00100">
    <property type="entry name" value="cNMP"/>
    <property type="match status" value="1"/>
</dbReference>
<organism evidence="7 8">
    <name type="scientific">Bacillus mesophilus</name>
    <dbReference type="NCBI Taxonomy" id="1808955"/>
    <lineage>
        <taxon>Bacteria</taxon>
        <taxon>Bacillati</taxon>
        <taxon>Bacillota</taxon>
        <taxon>Bacilli</taxon>
        <taxon>Bacillales</taxon>
        <taxon>Bacillaceae</taxon>
        <taxon>Bacillus</taxon>
    </lineage>
</organism>
<dbReference type="PROSITE" id="PS51063">
    <property type="entry name" value="HTH_CRP_2"/>
    <property type="match status" value="1"/>
</dbReference>
<dbReference type="PRINTS" id="PR00034">
    <property type="entry name" value="HTHCRP"/>
</dbReference>
<evidence type="ECO:0000256" key="4">
    <source>
        <dbReference type="ARBA" id="ARBA00023163"/>
    </source>
</evidence>
<dbReference type="Gene3D" id="1.10.10.10">
    <property type="entry name" value="Winged helix-like DNA-binding domain superfamily/Winged helix DNA-binding domain"/>
    <property type="match status" value="1"/>
</dbReference>
<dbReference type="Proteomes" id="UP000481043">
    <property type="component" value="Unassembled WGS sequence"/>
</dbReference>
<keyword evidence="1" id="KW-0805">Transcription regulation</keyword>
<dbReference type="CDD" id="cd00038">
    <property type="entry name" value="CAP_ED"/>
    <property type="match status" value="1"/>
</dbReference>
<dbReference type="Pfam" id="PF13545">
    <property type="entry name" value="HTH_Crp_2"/>
    <property type="match status" value="1"/>
</dbReference>
<dbReference type="InterPro" id="IPR014710">
    <property type="entry name" value="RmlC-like_jellyroll"/>
</dbReference>
<comment type="caution">
    <text evidence="7">The sequence shown here is derived from an EMBL/GenBank/DDBJ whole genome shotgun (WGS) entry which is preliminary data.</text>
</comment>
<dbReference type="PANTHER" id="PTHR24567">
    <property type="entry name" value="CRP FAMILY TRANSCRIPTIONAL REGULATORY PROTEIN"/>
    <property type="match status" value="1"/>
</dbReference>
<keyword evidence="4" id="KW-0804">Transcription</keyword>
<evidence type="ECO:0000313" key="8">
    <source>
        <dbReference type="Proteomes" id="UP000481043"/>
    </source>
</evidence>
<dbReference type="GO" id="GO:0003700">
    <property type="term" value="F:DNA-binding transcription factor activity"/>
    <property type="evidence" value="ECO:0007669"/>
    <property type="project" value="TreeGrafter"/>
</dbReference>
<dbReference type="EMBL" id="JAAIWM010000009">
    <property type="protein sequence ID" value="NEY73757.1"/>
    <property type="molecule type" value="Genomic_DNA"/>
</dbReference>
<dbReference type="Gene3D" id="2.60.120.10">
    <property type="entry name" value="Jelly Rolls"/>
    <property type="match status" value="1"/>
</dbReference>
<sequence length="237" mass="27331">MNLTNNPDHIQNTQIFSEENFNRIKDIMYDYKVSTGSNLFWEGDASDKLYYVKKGIVKLTKMTDDGKDLSFYYFGQGDMFGEFDTYIKSTCTFSAVAVNDCEIGVIQQSDLEVLLWRDGNFPVEFTRWMGFMQRLIHVKLRDILFFGKNGALASTLIRMSNTFGKEDAGHIRITEKFTNTDIGCLIGATRETVNRMISQLRKDEIIDIENGYLVIYDLEYLKSICHCEGCPKEICRL</sequence>
<dbReference type="SUPFAM" id="SSF46785">
    <property type="entry name" value="Winged helix' DNA-binding domain"/>
    <property type="match status" value="1"/>
</dbReference>
<evidence type="ECO:0000256" key="2">
    <source>
        <dbReference type="ARBA" id="ARBA00023125"/>
    </source>
</evidence>
<evidence type="ECO:0000256" key="3">
    <source>
        <dbReference type="ARBA" id="ARBA00023159"/>
    </source>
</evidence>
<reference evidence="7 8" key="1">
    <citation type="submission" date="2020-02" db="EMBL/GenBank/DDBJ databases">
        <title>Bacillus aquiflavi sp. nov., isolated from yellow water of strong flavor Chinese baijiu in Yibin region of China.</title>
        <authorList>
            <person name="Xie J."/>
        </authorList>
    </citation>
    <scope>NUCLEOTIDE SEQUENCE [LARGE SCALE GENOMIC DNA]</scope>
    <source>
        <strain evidence="7 8">SA4</strain>
    </source>
</reference>
<evidence type="ECO:0000259" key="5">
    <source>
        <dbReference type="PROSITE" id="PS50042"/>
    </source>
</evidence>
<accession>A0A6M0QBW2</accession>
<protein>
    <submittedName>
        <fullName evidence="7">Crp/Fnr family transcriptional regulator</fullName>
    </submittedName>
</protein>